<dbReference type="InterPro" id="IPR036179">
    <property type="entry name" value="Ig-like_dom_sf"/>
</dbReference>
<dbReference type="SUPFAM" id="SSF48726">
    <property type="entry name" value="Immunoglobulin"/>
    <property type="match status" value="6"/>
</dbReference>
<dbReference type="Pfam" id="PF07679">
    <property type="entry name" value="I-set"/>
    <property type="match status" value="2"/>
</dbReference>
<dbReference type="PANTHER" id="PTHR44170">
    <property type="entry name" value="PROTEIN SIDEKICK"/>
    <property type="match status" value="1"/>
</dbReference>
<keyword evidence="7" id="KW-0130">Cell adhesion</keyword>
<evidence type="ECO:0000256" key="3">
    <source>
        <dbReference type="ARBA" id="ARBA00022475"/>
    </source>
</evidence>
<reference evidence="16" key="2">
    <citation type="submission" date="2025-08" db="UniProtKB">
        <authorList>
            <consortium name="Ensembl"/>
        </authorList>
    </citation>
    <scope>IDENTIFICATION</scope>
</reference>
<feature type="transmembrane region" description="Helical" evidence="13">
    <location>
        <begin position="47"/>
        <end position="66"/>
    </location>
</feature>
<evidence type="ECO:0000256" key="1">
    <source>
        <dbReference type="ARBA" id="ARBA00004609"/>
    </source>
</evidence>
<dbReference type="GO" id="GO:0007420">
    <property type="term" value="P:brain development"/>
    <property type="evidence" value="ECO:0007669"/>
    <property type="project" value="TreeGrafter"/>
</dbReference>
<feature type="domain" description="Ig-like" evidence="14">
    <location>
        <begin position="375"/>
        <end position="451"/>
    </location>
</feature>
<evidence type="ECO:0000256" key="4">
    <source>
        <dbReference type="ARBA" id="ARBA00022622"/>
    </source>
</evidence>
<keyword evidence="12" id="KW-0393">Immunoglobulin domain</keyword>
<dbReference type="CDD" id="cd00063">
    <property type="entry name" value="FN3"/>
    <property type="match status" value="4"/>
</dbReference>
<dbReference type="FunFam" id="2.60.40.10:FF:000052">
    <property type="entry name" value="Contactin 1"/>
    <property type="match status" value="1"/>
</dbReference>
<dbReference type="SMART" id="SM00060">
    <property type="entry name" value="FN3"/>
    <property type="match status" value="4"/>
</dbReference>
<feature type="domain" description="Ig-like" evidence="14">
    <location>
        <begin position="457"/>
        <end position="544"/>
    </location>
</feature>
<protein>
    <submittedName>
        <fullName evidence="16">Contactin 1b</fullName>
    </submittedName>
</protein>
<dbReference type="Ensembl" id="ENSSFOT00015007732.2">
    <property type="protein sequence ID" value="ENSSFOP00015007621.1"/>
    <property type="gene ID" value="ENSSFOG00015004987.2"/>
</dbReference>
<dbReference type="PROSITE" id="PS50853">
    <property type="entry name" value="FN3"/>
    <property type="match status" value="3"/>
</dbReference>
<evidence type="ECO:0000256" key="5">
    <source>
        <dbReference type="ARBA" id="ARBA00022729"/>
    </source>
</evidence>
<feature type="domain" description="Fibronectin type-III" evidence="15">
    <location>
        <begin position="756"/>
        <end position="853"/>
    </location>
</feature>
<feature type="domain" description="Fibronectin type-III" evidence="15">
    <location>
        <begin position="858"/>
        <end position="954"/>
    </location>
</feature>
<evidence type="ECO:0000256" key="2">
    <source>
        <dbReference type="ARBA" id="ARBA00009812"/>
    </source>
</evidence>
<evidence type="ECO:0000256" key="12">
    <source>
        <dbReference type="ARBA" id="ARBA00023319"/>
    </source>
</evidence>
<dbReference type="FunFam" id="2.60.40.10:FF:000004">
    <property type="entry name" value="DCC isoform 1"/>
    <property type="match status" value="2"/>
</dbReference>
<accession>A0A8C9R6C1</accession>
<name>A0A8C9R6C1_SCLFO</name>
<dbReference type="OrthoDB" id="6138780at2759"/>
<dbReference type="SMART" id="SM00408">
    <property type="entry name" value="IGc2"/>
    <property type="match status" value="6"/>
</dbReference>
<organism evidence="16 17">
    <name type="scientific">Scleropages formosus</name>
    <name type="common">Asian bonytongue</name>
    <name type="synonym">Osteoglossum formosum</name>
    <dbReference type="NCBI Taxonomy" id="113540"/>
    <lineage>
        <taxon>Eukaryota</taxon>
        <taxon>Metazoa</taxon>
        <taxon>Chordata</taxon>
        <taxon>Craniata</taxon>
        <taxon>Vertebrata</taxon>
        <taxon>Euteleostomi</taxon>
        <taxon>Actinopterygii</taxon>
        <taxon>Neopterygii</taxon>
        <taxon>Teleostei</taxon>
        <taxon>Osteoglossocephala</taxon>
        <taxon>Osteoglossomorpha</taxon>
        <taxon>Osteoglossiformes</taxon>
        <taxon>Osteoglossidae</taxon>
        <taxon>Scleropages</taxon>
    </lineage>
</organism>
<dbReference type="GeneTree" id="ENSGT00940000155915"/>
<comment type="subcellular location">
    <subcellularLocation>
        <location evidence="1">Cell membrane</location>
        <topology evidence="1">Lipid-anchor</topology>
        <topology evidence="1">GPI-anchor</topology>
    </subcellularLocation>
</comment>
<sequence>MGSFFGTGFSTVMSLLRKEASSLYRCPSGCRFNVDHTPVEHRTMTRLLLVLLIFSPAIPFTGALLFGDIPRIYGDDATGYGPVFEEQPQDAIYAEEAPEAKFSMNCRARANPPATYKWRLNNWEIKLLEQPDEHYSLVGGNLVVSNPDRSKHTGKYVCVAQNVYGIIISKEATVRFGYLNPFPTDEREGVQVKEGQGAVLLCAPPERSSDDVSFRWILNEFPVFIPLDNRRFVSQTTGNLYIARVDASDSGNYSCFMSSPSISKSVFSQFIPLIPLPERPVKKYPADIRVKFPKIYALVNQNITLECFALGNPIPEIRWRKVNAELPANHEVTMGGALLHIFNIQIEDEGYYECEALNSKGKDWHKAYVYVEAAPEWAVHINNTEKDIGSELTMTCIANGKPEPYIRWLKNGFSHGKGELKFSMLTFEDSGMYQCIAENRHGSIYANAELRVIACAPNFENNPVRKRLLGAQNGRVVIECKPKAAPKPKITWSKGTEVLYNSTRIRVWDDGSLEIFNATKMDEGRYTCFAENDRGKANSTGTLTITEATKITVASSSSAVRVGEPVRMQCAASHDPILDIAFIWALDTHIIDFDRESEHYQLVMTRESSGELQISNTQLKHAGRYTCTAQTIVDNVTVSADLVVKGPPGPPGAVRVDNIRDKMVTLVWSRGADNHSPIIKYIIQSRDQFSLDREEWKDANTSPPVVQGNEEMTNVVDLYPWAYYEFRVIAINALGMGEPSLPSIKIRTYDAVPTVAPSDIGGGSRVNGELTITWTPVQPQYYNGWNFGYVVAFKAHDKHDWTRMTVADPEARRYVYKDSSIPPNTEFQVKVKAYNSKGDGPYSLTAVIYSAQDVPSEAPTDVVARPLSATEAMVWWLPVFQQIVEGYQVKYWRKYRDNEAAAQRILVPNTANQTLLENMRPDSHYLVEVRAYNAAGLGPPSIHSEMFTRKAPPSRPPRIVSKTLSFTRRTINIAWEHVSPLANESYIEGYKVLYRKAGHRTGALYTTGKHYIDLPVPKEGNYIVEVRAHSEGGDGAISRVWVAAGRGAVSTQPFGLALLLLIAFSCLRI</sequence>
<dbReference type="InterPro" id="IPR007110">
    <property type="entry name" value="Ig-like_dom"/>
</dbReference>
<evidence type="ECO:0000256" key="10">
    <source>
        <dbReference type="ARBA" id="ARBA00023180"/>
    </source>
</evidence>
<comment type="similarity">
    <text evidence="2">Belongs to the immunoglobulin superfamily. Contactin family.</text>
</comment>
<dbReference type="Gene3D" id="2.60.40.10">
    <property type="entry name" value="Immunoglobulins"/>
    <property type="match status" value="10"/>
</dbReference>
<feature type="domain" description="Ig-like" evidence="14">
    <location>
        <begin position="549"/>
        <end position="639"/>
    </location>
</feature>
<proteinExistence type="inferred from homology"/>
<dbReference type="FunFam" id="2.60.40.10:FF:000054">
    <property type="entry name" value="Contactin 1"/>
    <property type="match status" value="1"/>
</dbReference>
<feature type="domain" description="Ig-like" evidence="14">
    <location>
        <begin position="181"/>
        <end position="267"/>
    </location>
</feature>
<dbReference type="InterPro" id="IPR003599">
    <property type="entry name" value="Ig_sub"/>
</dbReference>
<evidence type="ECO:0000313" key="17">
    <source>
        <dbReference type="Proteomes" id="UP000694397"/>
    </source>
</evidence>
<keyword evidence="10" id="KW-0325">Glycoprotein</keyword>
<dbReference type="AlphaFoldDB" id="A0A8C9R6C1"/>
<keyword evidence="4" id="KW-0336">GPI-anchor</keyword>
<dbReference type="Pfam" id="PF13927">
    <property type="entry name" value="Ig_3"/>
    <property type="match status" value="3"/>
</dbReference>
<dbReference type="GO" id="GO:0030424">
    <property type="term" value="C:axon"/>
    <property type="evidence" value="ECO:0007669"/>
    <property type="project" value="TreeGrafter"/>
</dbReference>
<dbReference type="InterPro" id="IPR003961">
    <property type="entry name" value="FN3_dom"/>
</dbReference>
<reference evidence="16 17" key="1">
    <citation type="submission" date="2019-04" db="EMBL/GenBank/DDBJ databases">
        <authorList>
            <consortium name="Wellcome Sanger Institute Data Sharing"/>
        </authorList>
    </citation>
    <scope>NUCLEOTIDE SEQUENCE [LARGE SCALE GENOMIC DNA]</scope>
</reference>
<dbReference type="GO" id="GO:0098552">
    <property type="term" value="C:side of membrane"/>
    <property type="evidence" value="ECO:0007669"/>
    <property type="project" value="UniProtKB-KW"/>
</dbReference>
<dbReference type="FunFam" id="2.60.40.10:FF:000064">
    <property type="entry name" value="Contactin 1"/>
    <property type="match status" value="1"/>
</dbReference>
<dbReference type="GO" id="GO:0098632">
    <property type="term" value="F:cell-cell adhesion mediator activity"/>
    <property type="evidence" value="ECO:0007669"/>
    <property type="project" value="TreeGrafter"/>
</dbReference>
<keyword evidence="11" id="KW-0449">Lipoprotein</keyword>
<evidence type="ECO:0000256" key="11">
    <source>
        <dbReference type="ARBA" id="ARBA00023288"/>
    </source>
</evidence>
<evidence type="ECO:0000313" key="16">
    <source>
        <dbReference type="Ensembl" id="ENSSFOP00015007621.1"/>
    </source>
</evidence>
<keyword evidence="13" id="KW-1133">Transmembrane helix</keyword>
<keyword evidence="13" id="KW-0812">Transmembrane</keyword>
<dbReference type="FunFam" id="2.60.40.10:FF:000005">
    <property type="entry name" value="Neuronal cell adhesion molecule"/>
    <property type="match status" value="1"/>
</dbReference>
<evidence type="ECO:0000256" key="7">
    <source>
        <dbReference type="ARBA" id="ARBA00022889"/>
    </source>
</evidence>
<keyword evidence="6" id="KW-0677">Repeat</keyword>
<reference evidence="16" key="3">
    <citation type="submission" date="2025-09" db="UniProtKB">
        <authorList>
            <consortium name="Ensembl"/>
        </authorList>
    </citation>
    <scope>IDENTIFICATION</scope>
</reference>
<gene>
    <name evidence="16" type="primary">CNTN1</name>
    <name evidence="16" type="synonym">cntn1b</name>
</gene>
<evidence type="ECO:0000259" key="14">
    <source>
        <dbReference type="PROSITE" id="PS50835"/>
    </source>
</evidence>
<feature type="domain" description="Ig-like" evidence="14">
    <location>
        <begin position="285"/>
        <end position="359"/>
    </location>
</feature>
<dbReference type="FunFam" id="2.60.40.10:FF:000035">
    <property type="entry name" value="Contactin 1"/>
    <property type="match status" value="1"/>
</dbReference>
<evidence type="ECO:0000256" key="6">
    <source>
        <dbReference type="ARBA" id="ARBA00022737"/>
    </source>
</evidence>
<dbReference type="Pfam" id="PF00041">
    <property type="entry name" value="fn3"/>
    <property type="match status" value="2"/>
</dbReference>
<keyword evidence="8 13" id="KW-0472">Membrane</keyword>
<dbReference type="SMART" id="SM00409">
    <property type="entry name" value="IG"/>
    <property type="match status" value="6"/>
</dbReference>
<dbReference type="InterPro" id="IPR036116">
    <property type="entry name" value="FN3_sf"/>
</dbReference>
<dbReference type="PANTHER" id="PTHR44170:SF10">
    <property type="entry name" value="CONTACTIN-1"/>
    <property type="match status" value="1"/>
</dbReference>
<dbReference type="GO" id="GO:0007411">
    <property type="term" value="P:axon guidance"/>
    <property type="evidence" value="ECO:0007669"/>
    <property type="project" value="TreeGrafter"/>
</dbReference>
<evidence type="ECO:0000256" key="8">
    <source>
        <dbReference type="ARBA" id="ARBA00023136"/>
    </source>
</evidence>
<dbReference type="InterPro" id="IPR013098">
    <property type="entry name" value="Ig_I-set"/>
</dbReference>
<evidence type="ECO:0000256" key="9">
    <source>
        <dbReference type="ARBA" id="ARBA00023157"/>
    </source>
</evidence>
<keyword evidence="17" id="KW-1185">Reference proteome</keyword>
<dbReference type="Proteomes" id="UP000694397">
    <property type="component" value="Chromosome 2"/>
</dbReference>
<evidence type="ECO:0000256" key="13">
    <source>
        <dbReference type="SAM" id="Phobius"/>
    </source>
</evidence>
<dbReference type="InterPro" id="IPR003598">
    <property type="entry name" value="Ig_sub2"/>
</dbReference>
<evidence type="ECO:0000259" key="15">
    <source>
        <dbReference type="PROSITE" id="PS50853"/>
    </source>
</evidence>
<keyword evidence="9" id="KW-1015">Disulfide bond</keyword>
<dbReference type="SUPFAM" id="SSF49265">
    <property type="entry name" value="Fibronectin type III"/>
    <property type="match status" value="2"/>
</dbReference>
<feature type="domain" description="Ig-like" evidence="14">
    <location>
        <begin position="82"/>
        <end position="175"/>
    </location>
</feature>
<dbReference type="InterPro" id="IPR013783">
    <property type="entry name" value="Ig-like_fold"/>
</dbReference>
<dbReference type="PROSITE" id="PS50835">
    <property type="entry name" value="IG_LIKE"/>
    <property type="match status" value="6"/>
</dbReference>
<feature type="domain" description="Fibronectin type-III" evidence="15">
    <location>
        <begin position="650"/>
        <end position="751"/>
    </location>
</feature>
<keyword evidence="3" id="KW-1003">Cell membrane</keyword>
<dbReference type="GO" id="GO:0005886">
    <property type="term" value="C:plasma membrane"/>
    <property type="evidence" value="ECO:0007669"/>
    <property type="project" value="UniProtKB-SubCell"/>
</dbReference>
<dbReference type="FunFam" id="2.60.40.10:FF:000047">
    <property type="entry name" value="Contactin 1"/>
    <property type="match status" value="1"/>
</dbReference>
<keyword evidence="5" id="KW-0732">Signal</keyword>
<dbReference type="FunFam" id="2.60.40.10:FF:000044">
    <property type="entry name" value="Contactin 1"/>
    <property type="match status" value="1"/>
</dbReference>
<dbReference type="FunFam" id="2.60.40.10:FF:000028">
    <property type="entry name" value="Neuronal cell adhesion molecule"/>
    <property type="match status" value="1"/>
</dbReference>